<dbReference type="PANTHER" id="PTHR45631">
    <property type="entry name" value="OS07G0107800 PROTEIN-RELATED"/>
    <property type="match status" value="1"/>
</dbReference>
<sequence>MHTMKRIMDTMISPRYFLLATLLLVDLVEANDQNHTGFLNIDCGSSNSSYVDEKTGFVYVSDKDFTGTGESKEIQNAYKVNQLLEPQFWTVRSFPQGTRNCYTLKPTLGKGTKYLVRARFFYGNYDNKGQAPTFDLYLGVNYWDTIINQVAFVLVESEILFFPTLDHFDVCLVNTGYGIPFISVLEVRPTDNETYASGPGSALQTVGRYNMNPGINREMRYKDDVYDRLWYPFIQESWIRLNATDKNISQNIFKLPSNVIGTAYSPNASIGNTKITISNINATLEYYFYFHFAELLVLQNNQSREFNIYLNGNLSYGPLVPKYLVTTTVPISVSGSTRDNERSIRIWLNKTQNSTLPPFLNALEIYYLNELSQQGTNQTDVDAILNIKSEYGMKRNWQGDPCAPKAYVWDGVNCSYLANNPPRIISLDLSNNSLSGKVPEFLAQLPFLTVLNLKENNLTGPVPAALLQRSNNGLSLSTDDSVTGNRTLTSTGYLYGEKNKVVVPLVASLIGGDVNFTERGSAPWCTGPNGAGFHRYKRCGAWGGDSPINILWGGAGLGLNAPPRRRPDYV</sequence>
<evidence type="ECO:0000256" key="2">
    <source>
        <dbReference type="ARBA" id="ARBA00022692"/>
    </source>
</evidence>
<dbReference type="Gene3D" id="3.80.10.10">
    <property type="entry name" value="Ribonuclease Inhibitor"/>
    <property type="match status" value="1"/>
</dbReference>
<dbReference type="PANTHER" id="PTHR45631:SF212">
    <property type="entry name" value="PROTEIN KINASE DOMAIN-CONTAINING PROTEIN"/>
    <property type="match status" value="1"/>
</dbReference>
<dbReference type="Proteomes" id="UP000237000">
    <property type="component" value="Unassembled WGS sequence"/>
</dbReference>
<evidence type="ECO:0000256" key="1">
    <source>
        <dbReference type="ARBA" id="ARBA00004167"/>
    </source>
</evidence>
<proteinExistence type="predicted"/>
<evidence type="ECO:0000256" key="4">
    <source>
        <dbReference type="ARBA" id="ARBA00022989"/>
    </source>
</evidence>
<feature type="signal peptide" evidence="6">
    <location>
        <begin position="1"/>
        <end position="30"/>
    </location>
</feature>
<dbReference type="EMBL" id="JXTC01000165">
    <property type="protein sequence ID" value="PON84281.1"/>
    <property type="molecule type" value="Genomic_DNA"/>
</dbReference>
<organism evidence="8 9">
    <name type="scientific">Trema orientale</name>
    <name type="common">Charcoal tree</name>
    <name type="synonym">Celtis orientalis</name>
    <dbReference type="NCBI Taxonomy" id="63057"/>
    <lineage>
        <taxon>Eukaryota</taxon>
        <taxon>Viridiplantae</taxon>
        <taxon>Streptophyta</taxon>
        <taxon>Embryophyta</taxon>
        <taxon>Tracheophyta</taxon>
        <taxon>Spermatophyta</taxon>
        <taxon>Magnoliopsida</taxon>
        <taxon>eudicotyledons</taxon>
        <taxon>Gunneridae</taxon>
        <taxon>Pentapetalae</taxon>
        <taxon>rosids</taxon>
        <taxon>fabids</taxon>
        <taxon>Rosales</taxon>
        <taxon>Cannabaceae</taxon>
        <taxon>Trema</taxon>
    </lineage>
</organism>
<evidence type="ECO:0000256" key="6">
    <source>
        <dbReference type="SAM" id="SignalP"/>
    </source>
</evidence>
<feature type="chain" id="PRO_5015188867" evidence="6">
    <location>
        <begin position="31"/>
        <end position="570"/>
    </location>
</feature>
<gene>
    <name evidence="8" type="ORF">TorRG33x02_199230</name>
</gene>
<keyword evidence="3 6" id="KW-0732">Signal</keyword>
<evidence type="ECO:0000256" key="5">
    <source>
        <dbReference type="ARBA" id="ARBA00023136"/>
    </source>
</evidence>
<dbReference type="GO" id="GO:0016020">
    <property type="term" value="C:membrane"/>
    <property type="evidence" value="ECO:0007669"/>
    <property type="project" value="UniProtKB-SubCell"/>
</dbReference>
<dbReference type="AlphaFoldDB" id="A0A2P5EFG6"/>
<keyword evidence="2" id="KW-0812">Transmembrane</keyword>
<comment type="caution">
    <text evidence="8">The sequence shown here is derived from an EMBL/GenBank/DDBJ whole genome shotgun (WGS) entry which is preliminary data.</text>
</comment>
<keyword evidence="9" id="KW-1185">Reference proteome</keyword>
<dbReference type="InterPro" id="IPR024788">
    <property type="entry name" value="Malectin-like_Carb-bd_dom"/>
</dbReference>
<keyword evidence="4" id="KW-1133">Transmembrane helix</keyword>
<dbReference type="OrthoDB" id="2017114at2759"/>
<dbReference type="InParanoid" id="A0A2P5EFG6"/>
<evidence type="ECO:0000256" key="3">
    <source>
        <dbReference type="ARBA" id="ARBA00022729"/>
    </source>
</evidence>
<keyword evidence="5" id="KW-0472">Membrane</keyword>
<evidence type="ECO:0000259" key="7">
    <source>
        <dbReference type="Pfam" id="PF12819"/>
    </source>
</evidence>
<feature type="domain" description="Malectin-like" evidence="7">
    <location>
        <begin position="41"/>
        <end position="367"/>
    </location>
</feature>
<evidence type="ECO:0000313" key="9">
    <source>
        <dbReference type="Proteomes" id="UP000237000"/>
    </source>
</evidence>
<evidence type="ECO:0000313" key="8">
    <source>
        <dbReference type="EMBL" id="PON84281.1"/>
    </source>
</evidence>
<protein>
    <submittedName>
        <fullName evidence="8">Malectin-like carbohydrate-binding protein</fullName>
    </submittedName>
</protein>
<dbReference type="SUPFAM" id="SSF52058">
    <property type="entry name" value="L domain-like"/>
    <property type="match status" value="1"/>
</dbReference>
<comment type="subcellular location">
    <subcellularLocation>
        <location evidence="1">Membrane</location>
        <topology evidence="1">Single-pass membrane protein</topology>
    </subcellularLocation>
</comment>
<dbReference type="STRING" id="63057.A0A2P5EFG6"/>
<accession>A0A2P5EFG6</accession>
<name>A0A2P5EFG6_TREOI</name>
<dbReference type="InterPro" id="IPR032675">
    <property type="entry name" value="LRR_dom_sf"/>
</dbReference>
<reference evidence="9" key="1">
    <citation type="submission" date="2016-06" db="EMBL/GenBank/DDBJ databases">
        <title>Parallel loss of symbiosis genes in relatives of nitrogen-fixing non-legume Parasponia.</title>
        <authorList>
            <person name="Van Velzen R."/>
            <person name="Holmer R."/>
            <person name="Bu F."/>
            <person name="Rutten L."/>
            <person name="Van Zeijl A."/>
            <person name="Liu W."/>
            <person name="Santuari L."/>
            <person name="Cao Q."/>
            <person name="Sharma T."/>
            <person name="Shen D."/>
            <person name="Roswanjaya Y."/>
            <person name="Wardhani T."/>
            <person name="Kalhor M.S."/>
            <person name="Jansen J."/>
            <person name="Van den Hoogen J."/>
            <person name="Gungor B."/>
            <person name="Hartog M."/>
            <person name="Hontelez J."/>
            <person name="Verver J."/>
            <person name="Yang W.-C."/>
            <person name="Schijlen E."/>
            <person name="Repin R."/>
            <person name="Schilthuizen M."/>
            <person name="Schranz E."/>
            <person name="Heidstra R."/>
            <person name="Miyata K."/>
            <person name="Fedorova E."/>
            <person name="Kohlen W."/>
            <person name="Bisseling T."/>
            <person name="Smit S."/>
            <person name="Geurts R."/>
        </authorList>
    </citation>
    <scope>NUCLEOTIDE SEQUENCE [LARGE SCALE GENOMIC DNA]</scope>
    <source>
        <strain evidence="9">cv. RG33-2</strain>
    </source>
</reference>
<dbReference type="Pfam" id="PF12819">
    <property type="entry name" value="Malectin_like"/>
    <property type="match status" value="1"/>
</dbReference>